<accession>A0ABT4CU55</accession>
<dbReference type="EMBL" id="JAPQES010000007">
    <property type="protein sequence ID" value="MCY6372608.1"/>
    <property type="molecule type" value="Genomic_DNA"/>
</dbReference>
<dbReference type="RefSeq" id="WP_268051620.1">
    <property type="nucleotide sequence ID" value="NZ_JAPQES010000007.1"/>
</dbReference>
<keyword evidence="2" id="KW-1185">Reference proteome</keyword>
<comment type="caution">
    <text evidence="1">The sequence shown here is derived from an EMBL/GenBank/DDBJ whole genome shotgun (WGS) entry which is preliminary data.</text>
</comment>
<gene>
    <name evidence="1" type="ORF">OXH55_18420</name>
</gene>
<evidence type="ECO:0000313" key="2">
    <source>
        <dbReference type="Proteomes" id="UP001079657"/>
    </source>
</evidence>
<organism evidence="1 2">
    <name type="scientific">Clostridium ganghwense</name>
    <dbReference type="NCBI Taxonomy" id="312089"/>
    <lineage>
        <taxon>Bacteria</taxon>
        <taxon>Bacillati</taxon>
        <taxon>Bacillota</taxon>
        <taxon>Clostridia</taxon>
        <taxon>Eubacteriales</taxon>
        <taxon>Clostridiaceae</taxon>
        <taxon>Clostridium</taxon>
    </lineage>
</organism>
<sequence>MISNEPYDLMKRINTGFDNEFKERFCKNELENSNEDVEDIKEQFIDDFCNFH</sequence>
<name>A0ABT4CU55_9CLOT</name>
<reference evidence="1" key="1">
    <citation type="submission" date="2022-12" db="EMBL/GenBank/DDBJ databases">
        <authorList>
            <person name="Wang J."/>
        </authorList>
    </citation>
    <scope>NUCLEOTIDE SEQUENCE</scope>
    <source>
        <strain evidence="1">HY-42-06</strain>
    </source>
</reference>
<protein>
    <submittedName>
        <fullName evidence="1">Uncharacterized protein</fullName>
    </submittedName>
</protein>
<evidence type="ECO:0000313" key="1">
    <source>
        <dbReference type="EMBL" id="MCY6372608.1"/>
    </source>
</evidence>
<proteinExistence type="predicted"/>
<dbReference type="Proteomes" id="UP001079657">
    <property type="component" value="Unassembled WGS sequence"/>
</dbReference>